<dbReference type="EMBL" id="BAAAMY010000004">
    <property type="protein sequence ID" value="GAA1919041.1"/>
    <property type="molecule type" value="Genomic_DNA"/>
</dbReference>
<evidence type="ECO:0000256" key="1">
    <source>
        <dbReference type="SAM" id="MobiDB-lite"/>
    </source>
</evidence>
<comment type="caution">
    <text evidence="2">The sequence shown here is derived from an EMBL/GenBank/DDBJ whole genome shotgun (WGS) entry which is preliminary data.</text>
</comment>
<feature type="compositionally biased region" description="Acidic residues" evidence="1">
    <location>
        <begin position="11"/>
        <end position="20"/>
    </location>
</feature>
<name>A0ABN2PDP2_9ACTN</name>
<feature type="region of interest" description="Disordered" evidence="1">
    <location>
        <begin position="1"/>
        <end position="63"/>
    </location>
</feature>
<proteinExistence type="predicted"/>
<keyword evidence="3" id="KW-1185">Reference proteome</keyword>
<feature type="compositionally biased region" description="Low complexity" evidence="1">
    <location>
        <begin position="21"/>
        <end position="30"/>
    </location>
</feature>
<evidence type="ECO:0000313" key="3">
    <source>
        <dbReference type="Proteomes" id="UP001501612"/>
    </source>
</evidence>
<evidence type="ECO:0000313" key="2">
    <source>
        <dbReference type="EMBL" id="GAA1919041.1"/>
    </source>
</evidence>
<organism evidence="2 3">
    <name type="scientific">Nocardioides lentus</name>
    <dbReference type="NCBI Taxonomy" id="338077"/>
    <lineage>
        <taxon>Bacteria</taxon>
        <taxon>Bacillati</taxon>
        <taxon>Actinomycetota</taxon>
        <taxon>Actinomycetes</taxon>
        <taxon>Propionibacteriales</taxon>
        <taxon>Nocardioidaceae</taxon>
        <taxon>Nocardioides</taxon>
    </lineage>
</organism>
<sequence length="63" mass="6583">MGEAEGVGDVCGDEPPEEQEASTSTEAATSVGTRTDLDMAPTLETARRRVGGHAQEDPLPSIR</sequence>
<accession>A0ABN2PDP2</accession>
<reference evidence="2 3" key="1">
    <citation type="journal article" date="2019" name="Int. J. Syst. Evol. Microbiol.">
        <title>The Global Catalogue of Microorganisms (GCM) 10K type strain sequencing project: providing services to taxonomists for standard genome sequencing and annotation.</title>
        <authorList>
            <consortium name="The Broad Institute Genomics Platform"/>
            <consortium name="The Broad Institute Genome Sequencing Center for Infectious Disease"/>
            <person name="Wu L."/>
            <person name="Ma J."/>
        </authorList>
    </citation>
    <scope>NUCLEOTIDE SEQUENCE [LARGE SCALE GENOMIC DNA]</scope>
    <source>
        <strain evidence="2 3">JCM 14046</strain>
    </source>
</reference>
<gene>
    <name evidence="2" type="ORF">GCM10009737_20700</name>
</gene>
<dbReference type="Proteomes" id="UP001501612">
    <property type="component" value="Unassembled WGS sequence"/>
</dbReference>
<protein>
    <submittedName>
        <fullName evidence="2">Uncharacterized protein</fullName>
    </submittedName>
</protein>